<accession>A0AAP0ZP54</accession>
<reference evidence="2 3" key="2">
    <citation type="submission" date="2015-09" db="EMBL/GenBank/DDBJ databases">
        <title>Draft genome sequence of Xanthomonas oryzae pv. USA str. X11-5A.</title>
        <authorList>
            <person name="Knight B.M."/>
            <person name="Roberts D.P."/>
            <person name="Lin D."/>
            <person name="Hari K."/>
            <person name="Fletcher J."/>
            <person name="Melcher U."/>
            <person name="Blagden T."/>
            <person name="Winegar R.A."/>
        </authorList>
    </citation>
    <scope>NUCLEOTIDE SEQUENCE [LARGE SCALE GENOMIC DNA]</scope>
    <source>
        <strain evidence="2 3">X11-5A</strain>
    </source>
</reference>
<evidence type="ECO:0000256" key="1">
    <source>
        <dbReference type="SAM" id="Phobius"/>
    </source>
</evidence>
<reference evidence="2 3" key="1">
    <citation type="submission" date="2015-07" db="EMBL/GenBank/DDBJ databases">
        <authorList>
            <consortium name="Consortium for Microbial Forensics and Genomics (microFORGE)"/>
            <person name="Knight B.M."/>
            <person name="Roberts D.P."/>
            <person name="Lin D."/>
            <person name="Hari K."/>
            <person name="Fletcher J."/>
            <person name="Melcher U."/>
            <person name="Blagden T."/>
            <person name="Winegar R.A."/>
        </authorList>
    </citation>
    <scope>NUCLEOTIDE SEQUENCE [LARGE SCALE GENOMIC DNA]</scope>
    <source>
        <strain evidence="2 3">X11-5A</strain>
    </source>
</reference>
<evidence type="ECO:0000313" key="2">
    <source>
        <dbReference type="EMBL" id="KOR48820.1"/>
    </source>
</evidence>
<name>A0AAP0ZP54_9XANT</name>
<keyword evidence="1" id="KW-0472">Membrane</keyword>
<keyword evidence="1" id="KW-1133">Transmembrane helix</keyword>
<evidence type="ECO:0000313" key="3">
    <source>
        <dbReference type="Proteomes" id="UP000036790"/>
    </source>
</evidence>
<proteinExistence type="predicted"/>
<sequence length="105" mass="11917">MSDQLDHKWRLMTKSRVAFGMWLLVWALILIIGIRLYLGVVAQKVPGYPTSGQFELCIVFPCLLLLLNALFILFSRRLPVALRLVAFFVQFLALPAFFLFVSGGV</sequence>
<organism evidence="2 3">
    <name type="scientific">Xanthomonas oryzae</name>
    <dbReference type="NCBI Taxonomy" id="347"/>
    <lineage>
        <taxon>Bacteria</taxon>
        <taxon>Pseudomonadati</taxon>
        <taxon>Pseudomonadota</taxon>
        <taxon>Gammaproteobacteria</taxon>
        <taxon>Lysobacterales</taxon>
        <taxon>Lysobacteraceae</taxon>
        <taxon>Xanthomonas</taxon>
    </lineage>
</organism>
<dbReference type="AlphaFoldDB" id="A0AAP0ZP54"/>
<gene>
    <name evidence="2" type="ORF">ADT25_02275</name>
</gene>
<dbReference type="RefSeq" id="WP_019303448.1">
    <property type="nucleotide sequence ID" value="NZ_CP036251.1"/>
</dbReference>
<dbReference type="Proteomes" id="UP000036790">
    <property type="component" value="Unassembled WGS sequence"/>
</dbReference>
<protein>
    <submittedName>
        <fullName evidence="2">Uncharacterized protein</fullName>
    </submittedName>
</protein>
<feature type="transmembrane region" description="Helical" evidence="1">
    <location>
        <begin position="52"/>
        <end position="74"/>
    </location>
</feature>
<dbReference type="EMBL" id="LHUJ01000044">
    <property type="protein sequence ID" value="KOR48820.1"/>
    <property type="molecule type" value="Genomic_DNA"/>
</dbReference>
<feature type="transmembrane region" description="Helical" evidence="1">
    <location>
        <begin position="81"/>
        <end position="101"/>
    </location>
</feature>
<feature type="transmembrane region" description="Helical" evidence="1">
    <location>
        <begin position="21"/>
        <end position="40"/>
    </location>
</feature>
<comment type="caution">
    <text evidence="2">The sequence shown here is derived from an EMBL/GenBank/DDBJ whole genome shotgun (WGS) entry which is preliminary data.</text>
</comment>
<keyword evidence="1" id="KW-0812">Transmembrane</keyword>